<evidence type="ECO:0000313" key="3">
    <source>
        <dbReference type="Proteomes" id="UP000070560"/>
    </source>
</evidence>
<evidence type="ECO:0000313" key="2">
    <source>
        <dbReference type="EMBL" id="AMM40051.1"/>
    </source>
</evidence>
<evidence type="ECO:0000259" key="1">
    <source>
        <dbReference type="Pfam" id="PF14371"/>
    </source>
</evidence>
<protein>
    <recommendedName>
        <fullName evidence="1">DUF4412 domain-containing protein</fullName>
    </recommendedName>
</protein>
<dbReference type="OrthoDB" id="5470665at2"/>
<reference evidence="2 3" key="1">
    <citation type="submission" date="2015-10" db="EMBL/GenBank/DDBJ databases">
        <title>Candidatus Desulfofervidus auxilii, a hydrogenotrophic sulfate-reducing bacterium involved in the thermophilic anaerobic oxidation of methane.</title>
        <authorList>
            <person name="Krukenberg V."/>
            <person name="Richter M."/>
            <person name="Wegener G."/>
        </authorList>
    </citation>
    <scope>NUCLEOTIDE SEQUENCE [LARGE SCALE GENOMIC DNA]</scope>
    <source>
        <strain evidence="2 3">HS1</strain>
    </source>
</reference>
<sequence length="258" mass="29670">METKNFLRLTGISFILVIFIFSSLVQADVYIKEKKHTDAYQVMGQTMSAKDEIIITWMTQDKARINEGKDTSMIIRLDKNAMYIIDHTRKTYKEMPIGNMHKILEQAIAKQASGEKEAEEMAEFMKGFTSAMMQMEATVTDTGERKKIKGWNCRKYILKMKMPMGISTSEIWATKDIKIDYEKYRKISTALMSKQPGFKSILKEIEKIKGFQVLNISSSRSMGANIKITHELLEIKEKSAPSGIYEIPRGYVKVRNSF</sequence>
<dbReference type="InterPro" id="IPR025524">
    <property type="entry name" value="DUF4412"/>
</dbReference>
<dbReference type="RefSeq" id="WP_066060357.1">
    <property type="nucleotide sequence ID" value="NZ_CP013015.1"/>
</dbReference>
<gene>
    <name evidence="2" type="ORF">HS1_000245</name>
</gene>
<dbReference type="EMBL" id="CP013015">
    <property type="protein sequence ID" value="AMM40051.1"/>
    <property type="molecule type" value="Genomic_DNA"/>
</dbReference>
<organism evidence="2 3">
    <name type="scientific">Desulfofervidus auxilii</name>
    <dbReference type="NCBI Taxonomy" id="1621989"/>
    <lineage>
        <taxon>Bacteria</taxon>
        <taxon>Pseudomonadati</taxon>
        <taxon>Thermodesulfobacteriota</taxon>
        <taxon>Candidatus Desulfofervidia</taxon>
        <taxon>Candidatus Desulfofervidales</taxon>
        <taxon>Candidatus Desulfofervidaceae</taxon>
        <taxon>Candidatus Desulfofervidus</taxon>
    </lineage>
</organism>
<dbReference type="KEGG" id="daw:HS1_000245"/>
<feature type="domain" description="DUF4412" evidence="1">
    <location>
        <begin position="58"/>
        <end position="251"/>
    </location>
</feature>
<dbReference type="Proteomes" id="UP000070560">
    <property type="component" value="Chromosome"/>
</dbReference>
<accession>A0A7U4THB2</accession>
<dbReference type="AlphaFoldDB" id="A0A7U4THB2"/>
<name>A0A7U4THB2_DESA2</name>
<keyword evidence="3" id="KW-1185">Reference proteome</keyword>
<dbReference type="Pfam" id="PF14371">
    <property type="entry name" value="DUF4412"/>
    <property type="match status" value="1"/>
</dbReference>
<proteinExistence type="predicted"/>